<dbReference type="Gene3D" id="3.20.20.70">
    <property type="entry name" value="Aldolase class I"/>
    <property type="match status" value="1"/>
</dbReference>
<dbReference type="PANTHER" id="PTHR48413">
    <property type="match status" value="1"/>
</dbReference>
<evidence type="ECO:0000313" key="3">
    <source>
        <dbReference type="Proteomes" id="UP001306950"/>
    </source>
</evidence>
<gene>
    <name evidence="2" type="ORF">V3851_15130</name>
</gene>
<protein>
    <submittedName>
        <fullName evidence="2">Phosphosulfolactate synthase</fullName>
    </submittedName>
</protein>
<evidence type="ECO:0000313" key="2">
    <source>
        <dbReference type="EMBL" id="MEF2967169.1"/>
    </source>
</evidence>
<evidence type="ECO:0000256" key="1">
    <source>
        <dbReference type="ARBA" id="ARBA00010424"/>
    </source>
</evidence>
<dbReference type="InterPro" id="IPR003830">
    <property type="entry name" value="ComA_synth"/>
</dbReference>
<comment type="similarity">
    <text evidence="1">Belongs to the phosphosulfolactate synthase family.</text>
</comment>
<dbReference type="InterPro" id="IPR013785">
    <property type="entry name" value="Aldolase_TIM"/>
</dbReference>
<dbReference type="SUPFAM" id="SSF102110">
    <property type="entry name" value="(2r)-phospho-3-sulfolactate synthase ComA"/>
    <property type="match status" value="1"/>
</dbReference>
<dbReference type="EMBL" id="JAZHPZ010000007">
    <property type="protein sequence ID" value="MEF2967169.1"/>
    <property type="molecule type" value="Genomic_DNA"/>
</dbReference>
<organism evidence="2 3">
    <name type="scientific">Paenibacillus haidiansis</name>
    <dbReference type="NCBI Taxonomy" id="1574488"/>
    <lineage>
        <taxon>Bacteria</taxon>
        <taxon>Bacillati</taxon>
        <taxon>Bacillota</taxon>
        <taxon>Bacilli</taxon>
        <taxon>Bacillales</taxon>
        <taxon>Paenibacillaceae</taxon>
        <taxon>Paenibacillus</taxon>
    </lineage>
</organism>
<sequence>MKSSLHAVWPTELYDPCGHRKQSECESVPSAPVKAEARGRTMVIDKGLGRNAFMDLMETGANYIDCIKFGFGTAPLYKTELLLYKINLAKQNGIIVMPGGTLLETAVQQDVVPEFFNTICKLGFNGVEVSDGTIELPRDKRTELIREGKKRGLSVFSEYGKKLSGSRIDAAILADTLETDLEAGSELLTVEARESGLGVGVFDDLGNCRMNIMDDILNFVADPRQLMWEAPLKSQQALFLNKLGPEAHLGNIPPSDVLSLEAMRRGLRQDTFELGIKEKQDKEIQEFFYVI</sequence>
<name>A0ABU7VW96_9BACL</name>
<dbReference type="InterPro" id="IPR036112">
    <property type="entry name" value="ComA_synth_sf"/>
</dbReference>
<accession>A0ABU7VW96</accession>
<dbReference type="Pfam" id="PF02679">
    <property type="entry name" value="ComA"/>
    <property type="match status" value="1"/>
</dbReference>
<dbReference type="RefSeq" id="WP_331847392.1">
    <property type="nucleotide sequence ID" value="NZ_JAZHPZ010000007.1"/>
</dbReference>
<keyword evidence="3" id="KW-1185">Reference proteome</keyword>
<dbReference type="Proteomes" id="UP001306950">
    <property type="component" value="Unassembled WGS sequence"/>
</dbReference>
<comment type="caution">
    <text evidence="2">The sequence shown here is derived from an EMBL/GenBank/DDBJ whole genome shotgun (WGS) entry which is preliminary data.</text>
</comment>
<reference evidence="2 3" key="1">
    <citation type="submission" date="2024-02" db="EMBL/GenBank/DDBJ databases">
        <title>A nitrogen-fixing paenibacillus bacterium.</title>
        <authorList>
            <person name="Zhang W.L."/>
            <person name="Chen S.F."/>
        </authorList>
    </citation>
    <scope>NUCLEOTIDE SEQUENCE [LARGE SCALE GENOMIC DNA]</scope>
    <source>
        <strain evidence="2 3">M1</strain>
    </source>
</reference>
<dbReference type="PANTHER" id="PTHR48413:SF1">
    <property type="entry name" value="PROTEIN HEAT-STRESS-ASSOCIATED 32"/>
    <property type="match status" value="1"/>
</dbReference>
<proteinExistence type="inferred from homology"/>